<dbReference type="SUPFAM" id="SSF54211">
    <property type="entry name" value="Ribosomal protein S5 domain 2-like"/>
    <property type="match status" value="1"/>
</dbReference>
<reference evidence="15 16" key="1">
    <citation type="submission" date="2018-03" db="EMBL/GenBank/DDBJ databases">
        <title>Draft Genome Sequences of the Obligatory Marine Myxobacteria Enhygromyxa salina SWB005.</title>
        <authorList>
            <person name="Poehlein A."/>
            <person name="Moghaddam J.A."/>
            <person name="Harms H."/>
            <person name="Alanjari M."/>
            <person name="Koenig G.M."/>
            <person name="Daniel R."/>
            <person name="Schaeberle T.F."/>
        </authorList>
    </citation>
    <scope>NUCLEOTIDE SEQUENCE [LARGE SCALE GENOMIC DNA]</scope>
    <source>
        <strain evidence="15 16">SWB005</strain>
    </source>
</reference>
<keyword evidence="1 11" id="KW-0479">Metal-binding</keyword>
<dbReference type="OrthoDB" id="9803906at2"/>
<dbReference type="Gene3D" id="3.30.230.10">
    <property type="match status" value="1"/>
</dbReference>
<comment type="domain">
    <text evidence="11">The middle region has homology to RecA with ATPase motifs including the RadA KNRFG motif, while the C-terminus is homologous to Lon protease.</text>
</comment>
<evidence type="ECO:0000256" key="10">
    <source>
        <dbReference type="ARBA" id="ARBA00023204"/>
    </source>
</evidence>
<keyword evidence="7 11" id="KW-0067">ATP-binding</keyword>
<sequence length="477" mass="50281">MAKAKRSKQKTRWQCSACGATTSGWFGQCPSCREWNTIEELSERPTAGERVVLAAPGAKSKPVPVTEAQAEAAGETRLRTGIAELDRVLGGGLVPGSLVLLGGAPGIGKSTLLLQACTGLVSAGEGERTVLYASGEESIAQVANRAARLRGGSFGPGDEHLLLLAETRIEAILDHAADQAGRRPDVLVVDSIQTVYSDAQEGLPGNISQIRSVTGHLLSWAKTTKVPVVIVGHVTKDGQLAGPRLLEHMVDAVLSFEGDEERATRMLRASKNRFGSTAELGVFEMTGVGLREIENPSEAFLADHPEQAIGSAVTASLEGSRPLLLEVQALLGPSPGGSPRRTCVGADPNRLAMLLAVLDRHAGLFVVDQDVFVNVAGGLRLNEPAADLAVLLAVASSHMRKPIPAGTVIIGEVGLTGELRRVPRLDERLAEAARLGFSRAVVCGRGRDSKRKAPRKTGLELIEVQTVAEAVELTFDA</sequence>
<dbReference type="EMBL" id="PVNK01000292">
    <property type="protein sequence ID" value="PRP90208.1"/>
    <property type="molecule type" value="Genomic_DNA"/>
</dbReference>
<dbReference type="FunFam" id="3.40.50.300:FF:000050">
    <property type="entry name" value="DNA repair protein RadA"/>
    <property type="match status" value="1"/>
</dbReference>
<evidence type="ECO:0000256" key="1">
    <source>
        <dbReference type="ARBA" id="ARBA00022723"/>
    </source>
</evidence>
<dbReference type="InterPro" id="IPR041166">
    <property type="entry name" value="Rubredoxin_2"/>
</dbReference>
<dbReference type="SUPFAM" id="SSF52540">
    <property type="entry name" value="P-loop containing nucleoside triphosphate hydrolases"/>
    <property type="match status" value="1"/>
</dbReference>
<evidence type="ECO:0000313" key="16">
    <source>
        <dbReference type="Proteomes" id="UP000237968"/>
    </source>
</evidence>
<organism evidence="15 16">
    <name type="scientific">Enhygromyxa salina</name>
    <dbReference type="NCBI Taxonomy" id="215803"/>
    <lineage>
        <taxon>Bacteria</taxon>
        <taxon>Pseudomonadati</taxon>
        <taxon>Myxococcota</taxon>
        <taxon>Polyangia</taxon>
        <taxon>Nannocystales</taxon>
        <taxon>Nannocystaceae</taxon>
        <taxon>Enhygromyxa</taxon>
    </lineage>
</organism>
<keyword evidence="3 11" id="KW-0227">DNA damage</keyword>
<comment type="caution">
    <text evidence="15">The sequence shown here is derived from an EMBL/GenBank/DDBJ whole genome shotgun (WGS) entry which is preliminary data.</text>
</comment>
<evidence type="ECO:0000256" key="13">
    <source>
        <dbReference type="RuleBase" id="RU003555"/>
    </source>
</evidence>
<evidence type="ECO:0000256" key="3">
    <source>
        <dbReference type="ARBA" id="ARBA00022763"/>
    </source>
</evidence>
<dbReference type="RefSeq" id="WP_106395866.1">
    <property type="nucleotide sequence ID" value="NZ_PVNK01000292.1"/>
</dbReference>
<dbReference type="PROSITE" id="PS50162">
    <property type="entry name" value="RECA_2"/>
    <property type="match status" value="1"/>
</dbReference>
<name>A0A2S9XBI0_9BACT</name>
<keyword evidence="16" id="KW-1185">Reference proteome</keyword>
<feature type="binding site" evidence="11">
    <location>
        <begin position="103"/>
        <end position="110"/>
    </location>
    <ligand>
        <name>ATP</name>
        <dbReference type="ChEBI" id="CHEBI:30616"/>
    </ligand>
</feature>
<dbReference type="PANTHER" id="PTHR32472">
    <property type="entry name" value="DNA REPAIR PROTEIN RADA"/>
    <property type="match status" value="1"/>
</dbReference>
<dbReference type="InterPro" id="IPR020588">
    <property type="entry name" value="RecA_ATP-bd"/>
</dbReference>
<dbReference type="GO" id="GO:0003684">
    <property type="term" value="F:damaged DNA binding"/>
    <property type="evidence" value="ECO:0007669"/>
    <property type="project" value="InterPro"/>
</dbReference>
<accession>A0A2S9XBI0</accession>
<dbReference type="Proteomes" id="UP000237968">
    <property type="component" value="Unassembled WGS sequence"/>
</dbReference>
<comment type="function">
    <text evidence="13">DNA-dependent ATPase involved in processing of recombination intermediates, plays a role in repairing DNA breaks. Stimulates the branch migration of RecA-mediated strand transfer reactions, allowing the 3' invading strand to extend heteroduplex DNA faster. Binds ssDNA in the presence of ADP but not other nucleotides, has ATPase activity that is stimulated by ssDNA and various branched DNA structures, but inhibited by SSB. Does not have RecA's homology-searching function.</text>
</comment>
<evidence type="ECO:0000256" key="9">
    <source>
        <dbReference type="ARBA" id="ARBA00023125"/>
    </source>
</evidence>
<evidence type="ECO:0000256" key="11">
    <source>
        <dbReference type="HAMAP-Rule" id="MF_01498"/>
    </source>
</evidence>
<dbReference type="HAMAP" id="MF_01498">
    <property type="entry name" value="RadA_bact"/>
    <property type="match status" value="1"/>
</dbReference>
<feature type="region of interest" description="Lon-protease-like" evidence="11">
    <location>
        <begin position="370"/>
        <end position="477"/>
    </location>
</feature>
<dbReference type="GO" id="GO:0140664">
    <property type="term" value="F:ATP-dependent DNA damage sensor activity"/>
    <property type="evidence" value="ECO:0007669"/>
    <property type="project" value="InterPro"/>
</dbReference>
<evidence type="ECO:0000256" key="6">
    <source>
        <dbReference type="ARBA" id="ARBA00022833"/>
    </source>
</evidence>
<dbReference type="PRINTS" id="PR01874">
    <property type="entry name" value="DNAREPAIRADA"/>
</dbReference>
<keyword evidence="10 11" id="KW-0234">DNA repair</keyword>
<keyword evidence="6 13" id="KW-0862">Zinc</keyword>
<evidence type="ECO:0000256" key="8">
    <source>
        <dbReference type="ARBA" id="ARBA00023016"/>
    </source>
</evidence>
<feature type="short sequence motif" description="RadA KNRFG motif" evidence="11">
    <location>
        <begin position="271"/>
        <end position="275"/>
    </location>
</feature>
<dbReference type="AlphaFoldDB" id="A0A2S9XBI0"/>
<proteinExistence type="inferred from homology"/>
<keyword evidence="8 11" id="KW-0346">Stress response</keyword>
<dbReference type="GO" id="GO:0016787">
    <property type="term" value="F:hydrolase activity"/>
    <property type="evidence" value="ECO:0007669"/>
    <property type="project" value="UniProtKB-KW"/>
</dbReference>
<feature type="domain" description="RecA family profile 1" evidence="14">
    <location>
        <begin position="74"/>
        <end position="234"/>
    </location>
</feature>
<dbReference type="Gene3D" id="3.40.50.300">
    <property type="entry name" value="P-loop containing nucleotide triphosphate hydrolases"/>
    <property type="match status" value="1"/>
</dbReference>
<evidence type="ECO:0000313" key="15">
    <source>
        <dbReference type="EMBL" id="PRP90208.1"/>
    </source>
</evidence>
<comment type="function">
    <text evidence="11">Plays a role in repairing double-strand DNA breaks, probably involving stabilizing or processing branched DNA or blocked replication forks.</text>
</comment>
<evidence type="ECO:0000256" key="7">
    <source>
        <dbReference type="ARBA" id="ARBA00022840"/>
    </source>
</evidence>
<dbReference type="NCBIfam" id="TIGR00416">
    <property type="entry name" value="sms"/>
    <property type="match status" value="1"/>
</dbReference>
<evidence type="ECO:0000256" key="2">
    <source>
        <dbReference type="ARBA" id="ARBA00022741"/>
    </source>
</evidence>
<dbReference type="InterPro" id="IPR014721">
    <property type="entry name" value="Ribsml_uS5_D2-typ_fold_subgr"/>
</dbReference>
<protein>
    <recommendedName>
        <fullName evidence="11 12">DNA repair protein RadA</fullName>
    </recommendedName>
</protein>
<evidence type="ECO:0000256" key="12">
    <source>
        <dbReference type="NCBIfam" id="TIGR00416"/>
    </source>
</evidence>
<dbReference type="InterPro" id="IPR020568">
    <property type="entry name" value="Ribosomal_Su5_D2-typ_SF"/>
</dbReference>
<dbReference type="SMART" id="SM00382">
    <property type="entry name" value="AAA"/>
    <property type="match status" value="1"/>
</dbReference>
<evidence type="ECO:0000259" key="14">
    <source>
        <dbReference type="PROSITE" id="PS50162"/>
    </source>
</evidence>
<dbReference type="InterPro" id="IPR027417">
    <property type="entry name" value="P-loop_NTPase"/>
</dbReference>
<gene>
    <name evidence="11" type="primary">radA</name>
    <name evidence="15" type="ORF">ENSA5_67300</name>
</gene>
<keyword evidence="5" id="KW-0378">Hydrolase</keyword>
<dbReference type="GO" id="GO:0008270">
    <property type="term" value="F:zinc ion binding"/>
    <property type="evidence" value="ECO:0007669"/>
    <property type="project" value="UniProtKB-KW"/>
</dbReference>
<dbReference type="InterPro" id="IPR004504">
    <property type="entry name" value="DNA_repair_RadA"/>
</dbReference>
<keyword evidence="2 11" id="KW-0547">Nucleotide-binding</keyword>
<evidence type="ECO:0000256" key="5">
    <source>
        <dbReference type="ARBA" id="ARBA00022801"/>
    </source>
</evidence>
<dbReference type="GO" id="GO:0005524">
    <property type="term" value="F:ATP binding"/>
    <property type="evidence" value="ECO:0007669"/>
    <property type="project" value="UniProtKB-UniRule"/>
</dbReference>
<dbReference type="PANTHER" id="PTHR32472:SF10">
    <property type="entry name" value="DNA REPAIR PROTEIN RADA-LIKE PROTEIN"/>
    <property type="match status" value="1"/>
</dbReference>
<keyword evidence="4 13" id="KW-0863">Zinc-finger</keyword>
<comment type="similarity">
    <text evidence="11 13">Belongs to the RecA family. RadA subfamily.</text>
</comment>
<dbReference type="Pfam" id="PF18073">
    <property type="entry name" value="Zn_ribbon_LapB"/>
    <property type="match status" value="1"/>
</dbReference>
<dbReference type="Pfam" id="PF13481">
    <property type="entry name" value="AAA_25"/>
    <property type="match status" value="1"/>
</dbReference>
<dbReference type="CDD" id="cd01121">
    <property type="entry name" value="RadA_SMS_N"/>
    <property type="match status" value="1"/>
</dbReference>
<evidence type="ECO:0000256" key="4">
    <source>
        <dbReference type="ARBA" id="ARBA00022771"/>
    </source>
</evidence>
<dbReference type="GO" id="GO:0000725">
    <property type="term" value="P:recombinational repair"/>
    <property type="evidence" value="ECO:0007669"/>
    <property type="project" value="UniProtKB-UniRule"/>
</dbReference>
<keyword evidence="9 11" id="KW-0238">DNA-binding</keyword>
<dbReference type="GO" id="GO:0005829">
    <property type="term" value="C:cytosol"/>
    <property type="evidence" value="ECO:0007669"/>
    <property type="project" value="TreeGrafter"/>
</dbReference>
<dbReference type="InterPro" id="IPR003593">
    <property type="entry name" value="AAA+_ATPase"/>
</dbReference>